<evidence type="ECO:0000256" key="4">
    <source>
        <dbReference type="ARBA" id="ARBA00022691"/>
    </source>
</evidence>
<dbReference type="GO" id="GO:0035657">
    <property type="term" value="C:eRF1 methyltransferase complex"/>
    <property type="evidence" value="ECO:0007669"/>
    <property type="project" value="TreeGrafter"/>
</dbReference>
<protein>
    <submittedName>
        <fullName evidence="7">Class I SAM-dependent methyltransferase</fullName>
    </submittedName>
</protein>
<dbReference type="EMBL" id="CP033905">
    <property type="protein sequence ID" value="AZR07223.1"/>
    <property type="molecule type" value="Genomic_DNA"/>
</dbReference>
<dbReference type="InterPro" id="IPR055487">
    <property type="entry name" value="DUF7059"/>
</dbReference>
<dbReference type="SUPFAM" id="SSF53335">
    <property type="entry name" value="S-adenosyl-L-methionine-dependent methyltransferases"/>
    <property type="match status" value="1"/>
</dbReference>
<name>A0A3Q9GI11_9ACTO</name>
<reference evidence="7 8" key="1">
    <citation type="submission" date="2018-11" db="EMBL/GenBank/DDBJ databases">
        <title>Multidrug-resistant genes are associated with an 42-kb island TGI1 carrying a complex class 1 integron in a Trueperella pyogenes.</title>
        <authorList>
            <person name="Dong W."/>
        </authorList>
    </citation>
    <scope>NUCLEOTIDE SEQUENCE [LARGE SCALE GENOMIC DNA]</scope>
    <source>
        <strain evidence="7 8">TP4</strain>
    </source>
</reference>
<dbReference type="InterPro" id="IPR007848">
    <property type="entry name" value="Small_mtfrase_dom"/>
</dbReference>
<evidence type="ECO:0000256" key="2">
    <source>
        <dbReference type="ARBA" id="ARBA00022603"/>
    </source>
</evidence>
<keyword evidence="4" id="KW-0949">S-adenosyl-L-methionine</keyword>
<dbReference type="Proteomes" id="UP000275951">
    <property type="component" value="Chromosome"/>
</dbReference>
<evidence type="ECO:0000259" key="6">
    <source>
        <dbReference type="Pfam" id="PF23186"/>
    </source>
</evidence>
<dbReference type="GO" id="GO:0032259">
    <property type="term" value="P:methylation"/>
    <property type="evidence" value="ECO:0007669"/>
    <property type="project" value="UniProtKB-KW"/>
</dbReference>
<feature type="domain" description="Methyltransferase small" evidence="5">
    <location>
        <begin position="205"/>
        <end position="294"/>
    </location>
</feature>
<dbReference type="GO" id="GO:0008170">
    <property type="term" value="F:N-methyltransferase activity"/>
    <property type="evidence" value="ECO:0007669"/>
    <property type="project" value="UniProtKB-ARBA"/>
</dbReference>
<sequence length="555" mass="60031">MMLTAAQRGIFSQRVMITPYRKSMLSINDIPLWWMGQEAGSALWMNAPGGKNPCQNCPMIDSLRADLAGWTRATIAQHLGERALAALDRDVAVPASLACADGGQIHQLTRLFWLGEGLGIKELQVALPTVFRDGEMPPEVAAYLVSRADSWFCRWQIVPVDVPSHLTTAAGGHIDADTVWIASSPGALQGARHAEHFVMGVGGATRTLAALAAYEPGQTVLDLGTGSGIHAILAALSGARVVATDISESALEMAHFNAEINGVGGAIDFRIGSLFEPTPERFDVVVSNPPFVITPAAARQRVGRLDYRDAGLVGDQLSAQVVQSLAEHLTDTGRAWMLTNWEIAVTAQPYAPVKTWAGTTLDLHLVMREQLPVTAYIEMWLRDGGLTPAHPDYADSYRVWLEDFDARGVTHIGMGYLAAGRGDGVVLAQELRGIAPANLHAYMERIWGGLRLTELAQMAPVATDVVEHRFFYPGADEPWIIKFTQTNGFGEEVQADTALAGFMSVADGELTTAQIVCALAELLSEDEDMLMDNLIPKVALLKQLGMLTFVEPVRE</sequence>
<feature type="domain" description="DUF7059" evidence="6">
    <location>
        <begin position="68"/>
        <end position="130"/>
    </location>
</feature>
<dbReference type="InterPro" id="IPR052190">
    <property type="entry name" value="Euk-Arch_PrmC-MTase"/>
</dbReference>
<dbReference type="PANTHER" id="PTHR45875:SF1">
    <property type="entry name" value="METHYLTRANSFERASE N6AMT1"/>
    <property type="match status" value="1"/>
</dbReference>
<dbReference type="PROSITE" id="PS00092">
    <property type="entry name" value="N6_MTASE"/>
    <property type="match status" value="1"/>
</dbReference>
<keyword evidence="3 7" id="KW-0808">Transferase</keyword>
<gene>
    <name evidence="7" type="ORF">EBQ10_07905</name>
</gene>
<evidence type="ECO:0000259" key="5">
    <source>
        <dbReference type="Pfam" id="PF05175"/>
    </source>
</evidence>
<evidence type="ECO:0000256" key="1">
    <source>
        <dbReference type="ARBA" id="ARBA00006149"/>
    </source>
</evidence>
<organism evidence="7 8">
    <name type="scientific">Trueperella pyogenes</name>
    <dbReference type="NCBI Taxonomy" id="1661"/>
    <lineage>
        <taxon>Bacteria</taxon>
        <taxon>Bacillati</taxon>
        <taxon>Actinomycetota</taxon>
        <taxon>Actinomycetes</taxon>
        <taxon>Actinomycetales</taxon>
        <taxon>Actinomycetaceae</taxon>
        <taxon>Trueperella</taxon>
    </lineage>
</organism>
<dbReference type="CDD" id="cd02440">
    <property type="entry name" value="AdoMet_MTases"/>
    <property type="match status" value="1"/>
</dbReference>
<keyword evidence="2 7" id="KW-0489">Methyltransferase</keyword>
<dbReference type="AlphaFoldDB" id="A0A3Q9GI11"/>
<dbReference type="InterPro" id="IPR002052">
    <property type="entry name" value="DNA_methylase_N6_adenine_CS"/>
</dbReference>
<dbReference type="GO" id="GO:0008276">
    <property type="term" value="F:protein methyltransferase activity"/>
    <property type="evidence" value="ECO:0007669"/>
    <property type="project" value="TreeGrafter"/>
</dbReference>
<comment type="similarity">
    <text evidence="1">Belongs to the eukaryotic/archaeal PrmC-related family.</text>
</comment>
<accession>A0A3Q9GI11</accession>
<dbReference type="Gene3D" id="3.40.50.150">
    <property type="entry name" value="Vaccinia Virus protein VP39"/>
    <property type="match status" value="1"/>
</dbReference>
<dbReference type="InterPro" id="IPR029063">
    <property type="entry name" value="SAM-dependent_MTases_sf"/>
</dbReference>
<evidence type="ECO:0000313" key="7">
    <source>
        <dbReference type="EMBL" id="AZR07223.1"/>
    </source>
</evidence>
<evidence type="ECO:0000313" key="8">
    <source>
        <dbReference type="Proteomes" id="UP000275951"/>
    </source>
</evidence>
<dbReference type="Pfam" id="PF05175">
    <property type="entry name" value="MTS"/>
    <property type="match status" value="1"/>
</dbReference>
<dbReference type="Pfam" id="PF23186">
    <property type="entry name" value="DUF7059"/>
    <property type="match status" value="1"/>
</dbReference>
<dbReference type="GO" id="GO:0008757">
    <property type="term" value="F:S-adenosylmethionine-dependent methyltransferase activity"/>
    <property type="evidence" value="ECO:0007669"/>
    <property type="project" value="TreeGrafter"/>
</dbReference>
<dbReference type="PANTHER" id="PTHR45875">
    <property type="entry name" value="METHYLTRANSFERASE N6AMT1"/>
    <property type="match status" value="1"/>
</dbReference>
<proteinExistence type="inferred from homology"/>
<dbReference type="GO" id="GO:0003676">
    <property type="term" value="F:nucleic acid binding"/>
    <property type="evidence" value="ECO:0007669"/>
    <property type="project" value="InterPro"/>
</dbReference>
<evidence type="ECO:0000256" key="3">
    <source>
        <dbReference type="ARBA" id="ARBA00022679"/>
    </source>
</evidence>